<organism evidence="3 4">
    <name type="scientific">Rhodotorula paludigena</name>
    <dbReference type="NCBI Taxonomy" id="86838"/>
    <lineage>
        <taxon>Eukaryota</taxon>
        <taxon>Fungi</taxon>
        <taxon>Dikarya</taxon>
        <taxon>Basidiomycota</taxon>
        <taxon>Pucciniomycotina</taxon>
        <taxon>Microbotryomycetes</taxon>
        <taxon>Sporidiobolales</taxon>
        <taxon>Sporidiobolaceae</taxon>
        <taxon>Rhodotorula</taxon>
    </lineage>
</organism>
<comment type="caution">
    <text evidence="3">The sequence shown here is derived from an EMBL/GenBank/DDBJ whole genome shotgun (WGS) entry which is preliminary data.</text>
</comment>
<dbReference type="InterPro" id="IPR014752">
    <property type="entry name" value="Arrestin-like_C"/>
</dbReference>
<dbReference type="InterPro" id="IPR050357">
    <property type="entry name" value="Arrestin_domain-protein"/>
</dbReference>
<feature type="region of interest" description="Disordered" evidence="1">
    <location>
        <begin position="451"/>
        <end position="511"/>
    </location>
</feature>
<dbReference type="GO" id="GO:0031625">
    <property type="term" value="F:ubiquitin protein ligase binding"/>
    <property type="evidence" value="ECO:0007669"/>
    <property type="project" value="TreeGrafter"/>
</dbReference>
<feature type="region of interest" description="Disordered" evidence="1">
    <location>
        <begin position="373"/>
        <end position="407"/>
    </location>
</feature>
<dbReference type="AlphaFoldDB" id="A0AAV5GK67"/>
<feature type="compositionally biased region" description="Low complexity" evidence="1">
    <location>
        <begin position="388"/>
        <end position="407"/>
    </location>
</feature>
<evidence type="ECO:0000256" key="1">
    <source>
        <dbReference type="SAM" id="MobiDB-lite"/>
    </source>
</evidence>
<evidence type="ECO:0000259" key="2">
    <source>
        <dbReference type="Pfam" id="PF00339"/>
    </source>
</evidence>
<keyword evidence="4" id="KW-1185">Reference proteome</keyword>
<evidence type="ECO:0000313" key="3">
    <source>
        <dbReference type="EMBL" id="GJN89891.1"/>
    </source>
</evidence>
<dbReference type="PANTHER" id="PTHR11188:SF17">
    <property type="entry name" value="FI21816P1"/>
    <property type="match status" value="1"/>
</dbReference>
<dbReference type="PANTHER" id="PTHR11188">
    <property type="entry name" value="ARRESTIN DOMAIN CONTAINING PROTEIN"/>
    <property type="match status" value="1"/>
</dbReference>
<name>A0AAV5GK67_9BASI</name>
<dbReference type="SUPFAM" id="SSF81296">
    <property type="entry name" value="E set domains"/>
    <property type="match status" value="1"/>
</dbReference>
<feature type="domain" description="Arrestin-like N-terminal" evidence="2">
    <location>
        <begin position="48"/>
        <end position="141"/>
    </location>
</feature>
<gene>
    <name evidence="3" type="ORF">Rhopal_002880-T1</name>
</gene>
<dbReference type="Gene3D" id="2.60.40.640">
    <property type="match status" value="1"/>
</dbReference>
<dbReference type="EMBL" id="BQKY01000005">
    <property type="protein sequence ID" value="GJN89891.1"/>
    <property type="molecule type" value="Genomic_DNA"/>
</dbReference>
<accession>A0AAV5GK67</accession>
<dbReference type="GO" id="GO:0070086">
    <property type="term" value="P:ubiquitin-dependent endocytosis"/>
    <property type="evidence" value="ECO:0007669"/>
    <property type="project" value="TreeGrafter"/>
</dbReference>
<sequence>MVSFLSRRKDTLTVSFLEDVLYLHPPAKRSPQTPEELAALEPSHDPVLRGQVTLNCAAARKARRISVELVGRATRHSGDGSHSYESSVSLEKHLEIDLHNERLEQGVHTWDFCFIIPSSTAVGERSTFGTVRHTVRAILHGAGSYRDLSSMPRPIFLIANPAAPGDLPTGLEIDVRHPACELGPIALHVSSPHLTVAGLIFLSVSFEAPPEGMKIMSVQAFVRQEFEIHYSAPIPVSRPPVQKKLLFYVDSSTPLAHSTDDLLDRDHVSRGVPPPMAYEPRALKPQPLAVTEGGKEWLYARVARIPDDDSVRPTTLDGTDTPIRVKHQLVCQVRYRFAGSKKDHVLEMASPVTIASCGCINSSLLLPVYRKQHHPSSHIGGRNGHSVPATPANRSRSASPAPQSALSALSAGAPIGFDSPGGSITPFHRRCLCNTPLQKLVDQEGEKLVGLAPDGSEGAASRSRSRSRILPRQRSWLMRREGSSGSNSDAGDEAARGRERARKPGETYPVHGEEVGLHGIEEFGPIRGAPGTSWAGMGEALRPAAARRAEQVRREVGPVTGGATGAVDPAPRREVRIAV</sequence>
<dbReference type="GO" id="GO:0030674">
    <property type="term" value="F:protein-macromolecule adaptor activity"/>
    <property type="evidence" value="ECO:0007669"/>
    <property type="project" value="TreeGrafter"/>
</dbReference>
<dbReference type="InterPro" id="IPR014756">
    <property type="entry name" value="Ig_E-set"/>
</dbReference>
<feature type="compositionally biased region" description="Basic and acidic residues" evidence="1">
    <location>
        <begin position="493"/>
        <end position="511"/>
    </location>
</feature>
<dbReference type="Proteomes" id="UP001342314">
    <property type="component" value="Unassembled WGS sequence"/>
</dbReference>
<dbReference type="InterPro" id="IPR011021">
    <property type="entry name" value="Arrestin-like_N"/>
</dbReference>
<dbReference type="GO" id="GO:0005886">
    <property type="term" value="C:plasma membrane"/>
    <property type="evidence" value="ECO:0007669"/>
    <property type="project" value="TreeGrafter"/>
</dbReference>
<proteinExistence type="predicted"/>
<protein>
    <recommendedName>
        <fullName evidence="2">Arrestin-like N-terminal domain-containing protein</fullName>
    </recommendedName>
</protein>
<dbReference type="GO" id="GO:0005829">
    <property type="term" value="C:cytosol"/>
    <property type="evidence" value="ECO:0007669"/>
    <property type="project" value="TreeGrafter"/>
</dbReference>
<dbReference type="Pfam" id="PF00339">
    <property type="entry name" value="Arrestin_N"/>
    <property type="match status" value="1"/>
</dbReference>
<reference evidence="3 4" key="1">
    <citation type="submission" date="2021-12" db="EMBL/GenBank/DDBJ databases">
        <title>High titer production of polyol ester of fatty acids by Rhodotorula paludigena BS15 towards product separation-free biomass refinery.</title>
        <authorList>
            <person name="Mano J."/>
            <person name="Ono H."/>
            <person name="Tanaka T."/>
            <person name="Naito K."/>
            <person name="Sushida H."/>
            <person name="Ike M."/>
            <person name="Tokuyasu K."/>
            <person name="Kitaoka M."/>
        </authorList>
    </citation>
    <scope>NUCLEOTIDE SEQUENCE [LARGE SCALE GENOMIC DNA]</scope>
    <source>
        <strain evidence="3 4">BS15</strain>
    </source>
</reference>
<evidence type="ECO:0000313" key="4">
    <source>
        <dbReference type="Proteomes" id="UP001342314"/>
    </source>
</evidence>